<organism evidence="2">
    <name type="scientific">mine drainage metagenome</name>
    <dbReference type="NCBI Taxonomy" id="410659"/>
    <lineage>
        <taxon>unclassified sequences</taxon>
        <taxon>metagenomes</taxon>
        <taxon>ecological metagenomes</taxon>
    </lineage>
</organism>
<accession>A0A1J5Q1Q3</accession>
<evidence type="ECO:0000313" key="2">
    <source>
        <dbReference type="EMBL" id="OIQ77208.1"/>
    </source>
</evidence>
<protein>
    <recommendedName>
        <fullName evidence="1">FixC-like C-terminal domain-containing protein</fullName>
    </recommendedName>
</protein>
<name>A0A1J5Q1Q3_9ZZZZ</name>
<reference evidence="2" key="1">
    <citation type="submission" date="2016-10" db="EMBL/GenBank/DDBJ databases">
        <title>Sequence of Gallionella enrichment culture.</title>
        <authorList>
            <person name="Poehlein A."/>
            <person name="Muehling M."/>
            <person name="Daniel R."/>
        </authorList>
    </citation>
    <scope>NUCLEOTIDE SEQUENCE</scope>
</reference>
<dbReference type="AlphaFoldDB" id="A0A1J5Q1Q3"/>
<gene>
    <name evidence="2" type="ORF">GALL_411040</name>
</gene>
<dbReference type="InterPro" id="IPR059103">
    <property type="entry name" value="FixC-like_C"/>
</dbReference>
<proteinExistence type="predicted"/>
<evidence type="ECO:0000259" key="1">
    <source>
        <dbReference type="Pfam" id="PF26311"/>
    </source>
</evidence>
<comment type="caution">
    <text evidence="2">The sequence shown here is derived from an EMBL/GenBank/DDBJ whole genome shotgun (WGS) entry which is preliminary data.</text>
</comment>
<dbReference type="EMBL" id="MLJW01001671">
    <property type="protein sequence ID" value="OIQ77208.1"/>
    <property type="molecule type" value="Genomic_DNA"/>
</dbReference>
<sequence length="41" mass="4673">MLTVDGVDKKSKEREIFKSFRGSRGVAGLLGDAFKLWRAFR</sequence>
<feature type="domain" description="FixC-like C-terminal" evidence="1">
    <location>
        <begin position="1"/>
        <end position="41"/>
    </location>
</feature>
<dbReference type="Pfam" id="PF26311">
    <property type="entry name" value="ETF-QO_FixC_C"/>
    <property type="match status" value="1"/>
</dbReference>